<dbReference type="Gene3D" id="1.10.287.1260">
    <property type="match status" value="1"/>
</dbReference>
<comment type="similarity">
    <text evidence="2">Belongs to the MscS (TC 1.A.23) family.</text>
</comment>
<dbReference type="InterPro" id="IPR045276">
    <property type="entry name" value="YbiO_bact"/>
</dbReference>
<reference evidence="10 11" key="1">
    <citation type="submission" date="2020-08" db="EMBL/GenBank/DDBJ databases">
        <title>Genome sequence of Leucobacter denitrificans KACC 14055T.</title>
        <authorList>
            <person name="Hyun D.-W."/>
            <person name="Bae J.-W."/>
        </authorList>
    </citation>
    <scope>NUCLEOTIDE SEQUENCE [LARGE SCALE GENOMIC DNA]</scope>
    <source>
        <strain evidence="10 11">KACC 14055</strain>
    </source>
</reference>
<organism evidence="10 11">
    <name type="scientific">Leucobacter denitrificans</name>
    <dbReference type="NCBI Taxonomy" id="683042"/>
    <lineage>
        <taxon>Bacteria</taxon>
        <taxon>Bacillati</taxon>
        <taxon>Actinomycetota</taxon>
        <taxon>Actinomycetes</taxon>
        <taxon>Micrococcales</taxon>
        <taxon>Microbacteriaceae</taxon>
        <taxon>Leucobacter</taxon>
    </lineage>
</organism>
<keyword evidence="11" id="KW-1185">Reference proteome</keyword>
<dbReference type="InterPro" id="IPR011066">
    <property type="entry name" value="MscS_channel_C_sf"/>
</dbReference>
<evidence type="ECO:0000313" key="10">
    <source>
        <dbReference type="EMBL" id="QNN63813.1"/>
    </source>
</evidence>
<dbReference type="Gene3D" id="2.30.30.60">
    <property type="match status" value="1"/>
</dbReference>
<dbReference type="SUPFAM" id="SSF50182">
    <property type="entry name" value="Sm-like ribonucleoproteins"/>
    <property type="match status" value="1"/>
</dbReference>
<evidence type="ECO:0000259" key="9">
    <source>
        <dbReference type="Pfam" id="PF21088"/>
    </source>
</evidence>
<evidence type="ECO:0000256" key="1">
    <source>
        <dbReference type="ARBA" id="ARBA00004651"/>
    </source>
</evidence>
<accession>A0A7G9S7I8</accession>
<feature type="transmembrane region" description="Helical" evidence="7">
    <location>
        <begin position="91"/>
        <end position="111"/>
    </location>
</feature>
<dbReference type="InterPro" id="IPR010920">
    <property type="entry name" value="LSM_dom_sf"/>
</dbReference>
<dbReference type="PANTHER" id="PTHR30460">
    <property type="entry name" value="MODERATE CONDUCTANCE MECHANOSENSITIVE CHANNEL YBIO"/>
    <property type="match status" value="1"/>
</dbReference>
<proteinExistence type="inferred from homology"/>
<feature type="transmembrane region" description="Helical" evidence="7">
    <location>
        <begin position="25"/>
        <end position="45"/>
    </location>
</feature>
<dbReference type="InterPro" id="IPR006685">
    <property type="entry name" value="MscS_channel_2nd"/>
</dbReference>
<gene>
    <name evidence="10" type="ORF">H9L06_01065</name>
</gene>
<dbReference type="SUPFAM" id="SSF82689">
    <property type="entry name" value="Mechanosensitive channel protein MscS (YggB), C-terminal domain"/>
    <property type="match status" value="1"/>
</dbReference>
<dbReference type="Pfam" id="PF00924">
    <property type="entry name" value="MS_channel_2nd"/>
    <property type="match status" value="1"/>
</dbReference>
<dbReference type="InterPro" id="IPR049142">
    <property type="entry name" value="MS_channel_1st"/>
</dbReference>
<dbReference type="Pfam" id="PF21088">
    <property type="entry name" value="MS_channel_1st"/>
    <property type="match status" value="1"/>
</dbReference>
<evidence type="ECO:0000256" key="4">
    <source>
        <dbReference type="ARBA" id="ARBA00022692"/>
    </source>
</evidence>
<evidence type="ECO:0000259" key="8">
    <source>
        <dbReference type="Pfam" id="PF00924"/>
    </source>
</evidence>
<feature type="domain" description="Mechanosensitive ion channel transmembrane helices 2/3" evidence="9">
    <location>
        <begin position="97"/>
        <end position="136"/>
    </location>
</feature>
<evidence type="ECO:0000256" key="2">
    <source>
        <dbReference type="ARBA" id="ARBA00008017"/>
    </source>
</evidence>
<dbReference type="InterPro" id="IPR023408">
    <property type="entry name" value="MscS_beta-dom_sf"/>
</dbReference>
<dbReference type="EMBL" id="CP060716">
    <property type="protein sequence ID" value="QNN63813.1"/>
    <property type="molecule type" value="Genomic_DNA"/>
</dbReference>
<dbReference type="FunFam" id="2.30.30.60:FF:000001">
    <property type="entry name" value="MscS Mechanosensitive ion channel"/>
    <property type="match status" value="1"/>
</dbReference>
<evidence type="ECO:0000256" key="7">
    <source>
        <dbReference type="SAM" id="Phobius"/>
    </source>
</evidence>
<sequence length="307" mass="33403">MFRTETAGEVVEAASNAFTDFLTTWRTPLIIVAIIIIAVIVNWILRRLLDRTVTQIVQGVKKSQNVDTTSEIKAAPYIHARAVQRTRTLGSVGRAVITIFVAVAAIILILSQLNVNFGAVLTSAGIVAAGLAFGAQNIVKDVLNGIFMVFEDQLGVGDIITVGTITGTVENVGIRVTQVRSMDGTLWFVRNGEILTLGNASQGWGRALIDITVNANQDLAHVSDVALQAARALLTSERYARKVTGEPEVWGLESVFGDRATLRLAVRTRPEAQWEVQRGLRAELRQKFTDAGVKLADEYPKLPRGEQ</sequence>
<dbReference type="GO" id="GO:0008381">
    <property type="term" value="F:mechanosensitive monoatomic ion channel activity"/>
    <property type="evidence" value="ECO:0007669"/>
    <property type="project" value="InterPro"/>
</dbReference>
<comment type="subcellular location">
    <subcellularLocation>
        <location evidence="1">Cell membrane</location>
        <topology evidence="1">Multi-pass membrane protein</topology>
    </subcellularLocation>
</comment>
<dbReference type="Gene3D" id="3.30.70.100">
    <property type="match status" value="1"/>
</dbReference>
<dbReference type="PANTHER" id="PTHR30460:SF0">
    <property type="entry name" value="MODERATE CONDUCTANCE MECHANOSENSITIVE CHANNEL YBIO"/>
    <property type="match status" value="1"/>
</dbReference>
<dbReference type="AlphaFoldDB" id="A0A7G9S7I8"/>
<name>A0A7G9S7I8_9MICO</name>
<dbReference type="KEGG" id="ldn:H9L06_01065"/>
<keyword evidence="4 7" id="KW-0812">Transmembrane</keyword>
<dbReference type="Proteomes" id="UP000515934">
    <property type="component" value="Chromosome"/>
</dbReference>
<keyword evidence="6 7" id="KW-0472">Membrane</keyword>
<evidence type="ECO:0000313" key="11">
    <source>
        <dbReference type="Proteomes" id="UP000515934"/>
    </source>
</evidence>
<keyword evidence="3" id="KW-1003">Cell membrane</keyword>
<dbReference type="GO" id="GO:0005886">
    <property type="term" value="C:plasma membrane"/>
    <property type="evidence" value="ECO:0007669"/>
    <property type="project" value="UniProtKB-SubCell"/>
</dbReference>
<evidence type="ECO:0000256" key="3">
    <source>
        <dbReference type="ARBA" id="ARBA00022475"/>
    </source>
</evidence>
<keyword evidence="5 7" id="KW-1133">Transmembrane helix</keyword>
<protein>
    <submittedName>
        <fullName evidence="10">Mechanosensitive ion channel family protein</fullName>
    </submittedName>
</protein>
<evidence type="ECO:0000256" key="6">
    <source>
        <dbReference type="ARBA" id="ARBA00023136"/>
    </source>
</evidence>
<feature type="domain" description="Mechanosensitive ion channel MscS" evidence="8">
    <location>
        <begin position="137"/>
        <end position="196"/>
    </location>
</feature>
<feature type="transmembrane region" description="Helical" evidence="7">
    <location>
        <begin position="117"/>
        <end position="139"/>
    </location>
</feature>
<evidence type="ECO:0000256" key="5">
    <source>
        <dbReference type="ARBA" id="ARBA00022989"/>
    </source>
</evidence>